<reference evidence="1 2" key="1">
    <citation type="submission" date="2016-10" db="EMBL/GenBank/DDBJ databases">
        <authorList>
            <person name="de Groot N.N."/>
        </authorList>
    </citation>
    <scope>NUCLEOTIDE SEQUENCE [LARGE SCALE GENOMIC DNA]</scope>
    <source>
        <strain evidence="1 2">DSM 28129</strain>
    </source>
</reference>
<dbReference type="Proteomes" id="UP000198972">
    <property type="component" value="Unassembled WGS sequence"/>
</dbReference>
<evidence type="ECO:0000313" key="2">
    <source>
        <dbReference type="Proteomes" id="UP000198972"/>
    </source>
</evidence>
<dbReference type="STRING" id="670482.SAMN04488542_12452"/>
<dbReference type="RefSeq" id="WP_091233823.1">
    <property type="nucleotide sequence ID" value="NZ_FNBG01000024.1"/>
</dbReference>
<sequence>MKWLSSYHQDLELAFAEAASILEALPVTHRQPALEFLDKFHPLKEERSKNYICYLLPLWMHELTGVPLHKCREFAVANIFGMLYYQIIDAVMDDRDQASTSMLPLAEFIHLEFIHKYSHSFPATSSLWDYYRKYVAEWAQAVSTENSSDFFYENPVRMGHKASPVKLSIIAPLLLSHREELIPELEEAVDTVLITLQMLDDWQDWEKDLLEGNYNSLVSMVQTECEIPKDRRPTSEEINQAIYVRGLLSTYANRANILHVKLSKIQTIVPHLYDFHASLHNNIVIGAQHHESERNLLLQGGLNYYLSKIPKNS</sequence>
<keyword evidence="2" id="KW-1185">Reference proteome</keyword>
<dbReference type="OrthoDB" id="2645648at2"/>
<dbReference type="AlphaFoldDB" id="A0A1G7R1C2"/>
<proteinExistence type="predicted"/>
<evidence type="ECO:0000313" key="1">
    <source>
        <dbReference type="EMBL" id="SDG04601.1"/>
    </source>
</evidence>
<accession>A0A1G7R1C2</accession>
<name>A0A1G7R1C2_9BACL</name>
<protein>
    <submittedName>
        <fullName evidence="1">Uncharacterized protein</fullName>
    </submittedName>
</protein>
<gene>
    <name evidence="1" type="ORF">SAMN04488542_12452</name>
</gene>
<organism evidence="1 2">
    <name type="scientific">Fontibacillus panacisegetis</name>
    <dbReference type="NCBI Taxonomy" id="670482"/>
    <lineage>
        <taxon>Bacteria</taxon>
        <taxon>Bacillati</taxon>
        <taxon>Bacillota</taxon>
        <taxon>Bacilli</taxon>
        <taxon>Bacillales</taxon>
        <taxon>Paenibacillaceae</taxon>
        <taxon>Fontibacillus</taxon>
    </lineage>
</organism>
<dbReference type="EMBL" id="FNBG01000024">
    <property type="protein sequence ID" value="SDG04601.1"/>
    <property type="molecule type" value="Genomic_DNA"/>
</dbReference>